<evidence type="ECO:0000313" key="2">
    <source>
        <dbReference type="EMBL" id="QTD36711.1"/>
    </source>
</evidence>
<dbReference type="EMBL" id="CP071795">
    <property type="protein sequence ID" value="QTD36711.1"/>
    <property type="molecule type" value="Genomic_DNA"/>
</dbReference>
<dbReference type="RefSeq" id="WP_207970893.1">
    <property type="nucleotide sequence ID" value="NZ_CP071795.1"/>
</dbReference>
<keyword evidence="3" id="KW-1185">Reference proteome</keyword>
<keyword evidence="1" id="KW-0732">Signal</keyword>
<gene>
    <name evidence="2" type="ORF">JL193_11240</name>
</gene>
<reference evidence="2 3" key="1">
    <citation type="submission" date="2021-03" db="EMBL/GenBank/DDBJ databases">
        <title>Complete genome of Polaribacter_sp.G4M1.</title>
        <authorList>
            <person name="Jeong S.W."/>
            <person name="Bae J.W."/>
        </authorList>
    </citation>
    <scope>NUCLEOTIDE SEQUENCE [LARGE SCALE GENOMIC DNA]</scope>
    <source>
        <strain evidence="2 3">G4M1</strain>
    </source>
</reference>
<evidence type="ECO:0000313" key="3">
    <source>
        <dbReference type="Proteomes" id="UP000663935"/>
    </source>
</evidence>
<proteinExistence type="predicted"/>
<name>A0ABX7ST39_9FLAO</name>
<accession>A0ABX7ST39</accession>
<evidence type="ECO:0000256" key="1">
    <source>
        <dbReference type="SAM" id="SignalP"/>
    </source>
</evidence>
<organism evidence="2 3">
    <name type="scientific">Polaribacter batillariae</name>
    <dbReference type="NCBI Taxonomy" id="2808900"/>
    <lineage>
        <taxon>Bacteria</taxon>
        <taxon>Pseudomonadati</taxon>
        <taxon>Bacteroidota</taxon>
        <taxon>Flavobacteriia</taxon>
        <taxon>Flavobacteriales</taxon>
        <taxon>Flavobacteriaceae</taxon>
    </lineage>
</organism>
<feature type="signal peptide" evidence="1">
    <location>
        <begin position="1"/>
        <end position="20"/>
    </location>
</feature>
<feature type="chain" id="PRO_5047348995" evidence="1">
    <location>
        <begin position="21"/>
        <end position="364"/>
    </location>
</feature>
<sequence length="364" mass="40336">MKKINYLIAAIFFISLSAFAQDIEEVKIKSKFYGANKMKKAPKKIYINSFNVNYEIYKEAIDFKAGGNGGRIGGNTSNATAKAAIGLGGIDANKMQVKTNELYQNFINRLKNEGFEIVAAEEAGKTDVFKNWQKASGPIIQENLTGIINCIPQDYSFYYKRKTTDGEIKKGFLGGIGLQPKLSKALGDAIIADVNLYVMFSEPGSDWMKGKAAKVKIKTNLRLVNNHAISIPQKFKKKKSTLGKLFGSVKIKGATDTYPAISSVQFTQGKIGLGATSQFNGNLKEDVEINNILKKQKIVAYQKQGSFVPTSFTTFSNYLDAKADRFSTTTKWIEVDGDKYAEGFYNACNTFLTKNLDAFFKKIK</sequence>
<dbReference type="Proteomes" id="UP000663935">
    <property type="component" value="Chromosome"/>
</dbReference>
<protein>
    <submittedName>
        <fullName evidence="2">Uncharacterized protein</fullName>
    </submittedName>
</protein>